<dbReference type="PANTHER" id="PTHR30118:SF15">
    <property type="entry name" value="TRANSCRIPTIONAL REGULATORY PROTEIN"/>
    <property type="match status" value="1"/>
</dbReference>
<dbReference type="PROSITE" id="PS50931">
    <property type="entry name" value="HTH_LYSR"/>
    <property type="match status" value="1"/>
</dbReference>
<dbReference type="Pfam" id="PF03466">
    <property type="entry name" value="LysR_substrate"/>
    <property type="match status" value="1"/>
</dbReference>
<protein>
    <submittedName>
        <fullName evidence="6">DNA-binding transcriptional LysR family regulator</fullName>
    </submittedName>
</protein>
<dbReference type="Pfam" id="PF00126">
    <property type="entry name" value="HTH_1"/>
    <property type="match status" value="1"/>
</dbReference>
<dbReference type="InterPro" id="IPR036390">
    <property type="entry name" value="WH_DNA-bd_sf"/>
</dbReference>
<evidence type="ECO:0000256" key="2">
    <source>
        <dbReference type="ARBA" id="ARBA00023015"/>
    </source>
</evidence>
<evidence type="ECO:0000313" key="6">
    <source>
        <dbReference type="EMBL" id="MDQ1023301.1"/>
    </source>
</evidence>
<dbReference type="EMBL" id="JAUSZI010000002">
    <property type="protein sequence ID" value="MDQ1023301.1"/>
    <property type="molecule type" value="Genomic_DNA"/>
</dbReference>
<dbReference type="SUPFAM" id="SSF53850">
    <property type="entry name" value="Periplasmic binding protein-like II"/>
    <property type="match status" value="1"/>
</dbReference>
<dbReference type="Gene3D" id="1.10.10.10">
    <property type="entry name" value="Winged helix-like DNA-binding domain superfamily/Winged helix DNA-binding domain"/>
    <property type="match status" value="1"/>
</dbReference>
<dbReference type="InterPro" id="IPR050389">
    <property type="entry name" value="LysR-type_TF"/>
</dbReference>
<keyword evidence="7" id="KW-1185">Reference proteome</keyword>
<dbReference type="GO" id="GO:0003677">
    <property type="term" value="F:DNA binding"/>
    <property type="evidence" value="ECO:0007669"/>
    <property type="project" value="UniProtKB-KW"/>
</dbReference>
<feature type="domain" description="HTH lysR-type" evidence="5">
    <location>
        <begin position="23"/>
        <end position="83"/>
    </location>
</feature>
<organism evidence="6 7">
    <name type="scientific">Streptomyces umbrinus</name>
    <dbReference type="NCBI Taxonomy" id="67370"/>
    <lineage>
        <taxon>Bacteria</taxon>
        <taxon>Bacillati</taxon>
        <taxon>Actinomycetota</taxon>
        <taxon>Actinomycetes</taxon>
        <taxon>Kitasatosporales</taxon>
        <taxon>Streptomycetaceae</taxon>
        <taxon>Streptomyces</taxon>
        <taxon>Streptomyces phaeochromogenes group</taxon>
    </lineage>
</organism>
<keyword evidence="4" id="KW-0804">Transcription</keyword>
<comment type="caution">
    <text evidence="6">The sequence shown here is derived from an EMBL/GenBank/DDBJ whole genome shotgun (WGS) entry which is preliminary data.</text>
</comment>
<dbReference type="RefSeq" id="WP_307518249.1">
    <property type="nucleotide sequence ID" value="NZ_JAUSZI010000002.1"/>
</dbReference>
<keyword evidence="3 6" id="KW-0238">DNA-binding</keyword>
<dbReference type="Gene3D" id="3.40.190.10">
    <property type="entry name" value="Periplasmic binding protein-like II"/>
    <property type="match status" value="2"/>
</dbReference>
<gene>
    <name evidence="6" type="ORF">QF035_000883</name>
</gene>
<dbReference type="PANTHER" id="PTHR30118">
    <property type="entry name" value="HTH-TYPE TRANSCRIPTIONAL REGULATOR LEUO-RELATED"/>
    <property type="match status" value="1"/>
</dbReference>
<evidence type="ECO:0000256" key="4">
    <source>
        <dbReference type="ARBA" id="ARBA00023163"/>
    </source>
</evidence>
<accession>A0ABU0SIB1</accession>
<sequence>MQPPTHADQRILGRPNMPPRMQLDLNLMAVLDALLEEGSATGAAVRLRLSAPATSRSLGRIRRIRRLTGHQILVRTGRIMTPTPYALKIRDEVHYLVEQSRAILEPKRALNLGTLQRAFTVRGNDALTTAIAPHLLAAIQQAGRGLSVRLLAETDIDTNDLRHGTVDLEISSTMPVLPEINHETLGDDRLVVAFRPDHPCAGTRSTLP</sequence>
<proteinExistence type="inferred from homology"/>
<comment type="similarity">
    <text evidence="1">Belongs to the LysR transcriptional regulatory family.</text>
</comment>
<dbReference type="InterPro" id="IPR000847">
    <property type="entry name" value="LysR_HTH_N"/>
</dbReference>
<dbReference type="InterPro" id="IPR036388">
    <property type="entry name" value="WH-like_DNA-bd_sf"/>
</dbReference>
<dbReference type="SUPFAM" id="SSF46785">
    <property type="entry name" value="Winged helix' DNA-binding domain"/>
    <property type="match status" value="1"/>
</dbReference>
<reference evidence="6 7" key="1">
    <citation type="submission" date="2023-07" db="EMBL/GenBank/DDBJ databases">
        <title>Comparative genomics of wheat-associated soil bacteria to identify genetic determinants of phenazine resistance.</title>
        <authorList>
            <person name="Mouncey N."/>
        </authorList>
    </citation>
    <scope>NUCLEOTIDE SEQUENCE [LARGE SCALE GENOMIC DNA]</scope>
    <source>
        <strain evidence="6 7">V2I4</strain>
    </source>
</reference>
<keyword evidence="2" id="KW-0805">Transcription regulation</keyword>
<evidence type="ECO:0000256" key="1">
    <source>
        <dbReference type="ARBA" id="ARBA00009437"/>
    </source>
</evidence>
<name>A0ABU0SIB1_9ACTN</name>
<evidence type="ECO:0000259" key="5">
    <source>
        <dbReference type="PROSITE" id="PS50931"/>
    </source>
</evidence>
<evidence type="ECO:0000313" key="7">
    <source>
        <dbReference type="Proteomes" id="UP001230328"/>
    </source>
</evidence>
<dbReference type="InterPro" id="IPR005119">
    <property type="entry name" value="LysR_subst-bd"/>
</dbReference>
<evidence type="ECO:0000256" key="3">
    <source>
        <dbReference type="ARBA" id="ARBA00023125"/>
    </source>
</evidence>
<dbReference type="Proteomes" id="UP001230328">
    <property type="component" value="Unassembled WGS sequence"/>
</dbReference>